<organism evidence="5 6">
    <name type="scientific">Roseomonas haemaphysalidis</name>
    <dbReference type="NCBI Taxonomy" id="2768162"/>
    <lineage>
        <taxon>Bacteria</taxon>
        <taxon>Pseudomonadati</taxon>
        <taxon>Pseudomonadota</taxon>
        <taxon>Alphaproteobacteria</taxon>
        <taxon>Acetobacterales</taxon>
        <taxon>Roseomonadaceae</taxon>
        <taxon>Roseomonas</taxon>
    </lineage>
</organism>
<dbReference type="CDD" id="cd08492">
    <property type="entry name" value="PBP2_NikA_DppA_OppA_like_15"/>
    <property type="match status" value="1"/>
</dbReference>
<comment type="caution">
    <text evidence="5">The sequence shown here is derived from an EMBL/GenBank/DDBJ whole genome shotgun (WGS) entry which is preliminary data.</text>
</comment>
<sequence>MKLASLSLAATLALAATAQAQPAPRQGGDLIYAQSSFPPCLDLAQSARAQNATRQALDNLVEQDKATGQPVPWLATAWRFEEEGRKLVLTLRDGVTFSNGEKLDAAAVKANFDNLVNLGKEGRAAQAAGYLSGYLGATVIDPLTVAIAFEQPKAGLLQSLSEKPLSMLAPATLAKTPEERCNGQLIGTGPFVITQVAINDRIVLTRRPDYNWASPNALHQGPAWLNSVTFQTVPEGSVRTGILTSRQVGAIDEIPTESLALVRNSGARIVARTAGGVGLTLITNRARPVMADRAVQQAMAHAIDRHEVLKALYSDYDNASTSVLSSTVPGHADVSALMAFDPAKAAKILDEAGWVAGPDGMRSKDGRKLQLELLWSYPGFRPDMELIKAQLANVGIDLLLRLRTDAEITQVIRAGRWDLRLSDFTRPDPDVMLGIFSSRFNNLIKAPQPELDALLEQQSTAMDPAARNALVRQVQEMIIGQGYGYPIKESSTILGVRPDVHGLWLSTPRWPVFHDTYIAQGG</sequence>
<protein>
    <submittedName>
        <fullName evidence="5">ABC transporter substrate-binding protein</fullName>
    </submittedName>
</protein>
<evidence type="ECO:0000313" key="5">
    <source>
        <dbReference type="EMBL" id="MBO1078070.1"/>
    </source>
</evidence>
<dbReference type="Pfam" id="PF00496">
    <property type="entry name" value="SBP_bac_5"/>
    <property type="match status" value="1"/>
</dbReference>
<feature type="chain" id="PRO_5046621194" evidence="3">
    <location>
        <begin position="21"/>
        <end position="522"/>
    </location>
</feature>
<dbReference type="PANTHER" id="PTHR30290">
    <property type="entry name" value="PERIPLASMIC BINDING COMPONENT OF ABC TRANSPORTER"/>
    <property type="match status" value="1"/>
</dbReference>
<feature type="signal peptide" evidence="3">
    <location>
        <begin position="1"/>
        <end position="20"/>
    </location>
</feature>
<dbReference type="InterPro" id="IPR039424">
    <property type="entry name" value="SBP_5"/>
</dbReference>
<dbReference type="RefSeq" id="WP_207415450.1">
    <property type="nucleotide sequence ID" value="NZ_CP061179.1"/>
</dbReference>
<dbReference type="EMBL" id="JACTNG010000001">
    <property type="protein sequence ID" value="MBO1078070.1"/>
    <property type="molecule type" value="Genomic_DNA"/>
</dbReference>
<dbReference type="Proteomes" id="UP001518989">
    <property type="component" value="Unassembled WGS sequence"/>
</dbReference>
<reference evidence="5 6" key="1">
    <citation type="submission" date="2020-09" db="EMBL/GenBank/DDBJ databases">
        <title>Roseomonas.</title>
        <authorList>
            <person name="Zhu W."/>
        </authorList>
    </citation>
    <scope>NUCLEOTIDE SEQUENCE [LARGE SCALE GENOMIC DNA]</scope>
    <source>
        <strain evidence="5 6">573</strain>
    </source>
</reference>
<dbReference type="Gene3D" id="3.10.105.10">
    <property type="entry name" value="Dipeptide-binding Protein, Domain 3"/>
    <property type="match status" value="1"/>
</dbReference>
<feature type="domain" description="Solute-binding protein family 5" evidence="4">
    <location>
        <begin position="69"/>
        <end position="435"/>
    </location>
</feature>
<evidence type="ECO:0000256" key="1">
    <source>
        <dbReference type="ARBA" id="ARBA00004418"/>
    </source>
</evidence>
<name>A0ABS3KKS3_9PROT</name>
<comment type="subcellular location">
    <subcellularLocation>
        <location evidence="1">Periplasm</location>
    </subcellularLocation>
</comment>
<dbReference type="SUPFAM" id="SSF53850">
    <property type="entry name" value="Periplasmic binding protein-like II"/>
    <property type="match status" value="1"/>
</dbReference>
<evidence type="ECO:0000256" key="3">
    <source>
        <dbReference type="SAM" id="SignalP"/>
    </source>
</evidence>
<evidence type="ECO:0000256" key="2">
    <source>
        <dbReference type="ARBA" id="ARBA00005695"/>
    </source>
</evidence>
<dbReference type="Gene3D" id="3.40.190.10">
    <property type="entry name" value="Periplasmic binding protein-like II"/>
    <property type="match status" value="1"/>
</dbReference>
<comment type="similarity">
    <text evidence="2">Belongs to the bacterial solute-binding protein 5 family.</text>
</comment>
<evidence type="ECO:0000313" key="6">
    <source>
        <dbReference type="Proteomes" id="UP001518989"/>
    </source>
</evidence>
<accession>A0ABS3KKS3</accession>
<dbReference type="InterPro" id="IPR030678">
    <property type="entry name" value="Peptide/Ni-bd"/>
</dbReference>
<keyword evidence="6" id="KW-1185">Reference proteome</keyword>
<dbReference type="PIRSF" id="PIRSF002741">
    <property type="entry name" value="MppA"/>
    <property type="match status" value="1"/>
</dbReference>
<gene>
    <name evidence="5" type="ORF">IAI61_03435</name>
</gene>
<proteinExistence type="inferred from homology"/>
<keyword evidence="3" id="KW-0732">Signal</keyword>
<evidence type="ECO:0000259" key="4">
    <source>
        <dbReference type="Pfam" id="PF00496"/>
    </source>
</evidence>
<dbReference type="InterPro" id="IPR000914">
    <property type="entry name" value="SBP_5_dom"/>
</dbReference>